<proteinExistence type="inferred from homology"/>
<evidence type="ECO:0000256" key="1">
    <source>
        <dbReference type="ARBA" id="ARBA00004651"/>
    </source>
</evidence>
<keyword evidence="4 9" id="KW-1003">Cell membrane</keyword>
<evidence type="ECO:0000259" key="10">
    <source>
        <dbReference type="PROSITE" id="PS50928"/>
    </source>
</evidence>
<evidence type="ECO:0000256" key="2">
    <source>
        <dbReference type="ARBA" id="ARBA00007069"/>
    </source>
</evidence>
<evidence type="ECO:0000256" key="7">
    <source>
        <dbReference type="ARBA" id="ARBA00022989"/>
    </source>
</evidence>
<dbReference type="Proteomes" id="UP000177309">
    <property type="component" value="Unassembled WGS sequence"/>
</dbReference>
<feature type="transmembrane region" description="Helical" evidence="9">
    <location>
        <begin position="139"/>
        <end position="156"/>
    </location>
</feature>
<sequence length="284" mass="30894">MENNWETNKLKRYLKNNLFLGAALGCALVAVIPLLSVLGYVFIQGVGAINLDFFTRLPAPVGDTGGGMGNAIVGTFILVGLACVVGLPIGIFGGIWLALYGKSKRGFYIRYAADVLSSIPTIVIGIFVYVLLVATMKKFSAIAGGVALGLIMIPTVTRTTEEMVKMVPRTLYEAGLALGLPEWKVTMKVVFRTAWNGIFTGVILAVARVMGETAPLLFTAFNSMYWNFRPDEPMASLTVQIYNYAISPYAEWQAQAWAGSLTLVLIVLTITLVVRRFSKRVTYG</sequence>
<feature type="transmembrane region" description="Helical" evidence="9">
    <location>
        <begin position="189"/>
        <end position="210"/>
    </location>
</feature>
<dbReference type="CDD" id="cd06261">
    <property type="entry name" value="TM_PBP2"/>
    <property type="match status" value="1"/>
</dbReference>
<feature type="domain" description="ABC transmembrane type-1" evidence="10">
    <location>
        <begin position="72"/>
        <end position="274"/>
    </location>
</feature>
<dbReference type="SUPFAM" id="SSF161098">
    <property type="entry name" value="MetI-like"/>
    <property type="match status" value="1"/>
</dbReference>
<dbReference type="GO" id="GO:0005886">
    <property type="term" value="C:plasma membrane"/>
    <property type="evidence" value="ECO:0007669"/>
    <property type="project" value="UniProtKB-SubCell"/>
</dbReference>
<comment type="caution">
    <text evidence="11">The sequence shown here is derived from an EMBL/GenBank/DDBJ whole genome shotgun (WGS) entry which is preliminary data.</text>
</comment>
<feature type="transmembrane region" description="Helical" evidence="9">
    <location>
        <begin position="111"/>
        <end position="133"/>
    </location>
</feature>
<protein>
    <recommendedName>
        <fullName evidence="9">Phosphate transport system permease protein PstA</fullName>
    </recommendedName>
</protein>
<evidence type="ECO:0000256" key="6">
    <source>
        <dbReference type="ARBA" id="ARBA00022692"/>
    </source>
</evidence>
<name>A0A1F4TM09_UNCSA</name>
<dbReference type="GO" id="GO:0035435">
    <property type="term" value="P:phosphate ion transmembrane transport"/>
    <property type="evidence" value="ECO:0007669"/>
    <property type="project" value="InterPro"/>
</dbReference>
<dbReference type="InterPro" id="IPR035906">
    <property type="entry name" value="MetI-like_sf"/>
</dbReference>
<dbReference type="GO" id="GO:0005315">
    <property type="term" value="F:phosphate transmembrane transporter activity"/>
    <property type="evidence" value="ECO:0007669"/>
    <property type="project" value="InterPro"/>
</dbReference>
<dbReference type="EMBL" id="MEUI01000028">
    <property type="protein sequence ID" value="OGC33771.1"/>
    <property type="molecule type" value="Genomic_DNA"/>
</dbReference>
<dbReference type="InterPro" id="IPR005672">
    <property type="entry name" value="Phosphate_PstA"/>
</dbReference>
<evidence type="ECO:0000256" key="4">
    <source>
        <dbReference type="ARBA" id="ARBA00022475"/>
    </source>
</evidence>
<keyword evidence="8 9" id="KW-0472">Membrane</keyword>
<keyword evidence="5" id="KW-0592">Phosphate transport</keyword>
<comment type="subcellular location">
    <subcellularLocation>
        <location evidence="1 9">Cell membrane</location>
        <topology evidence="1 9">Multi-pass membrane protein</topology>
    </subcellularLocation>
</comment>
<dbReference type="PANTHER" id="PTHR42922:SF1">
    <property type="entry name" value="PHOSPHATE TRANSPORT SYSTEM PERMEASE PROTEIN PSTA"/>
    <property type="match status" value="1"/>
</dbReference>
<evidence type="ECO:0000256" key="3">
    <source>
        <dbReference type="ARBA" id="ARBA00022448"/>
    </source>
</evidence>
<dbReference type="Pfam" id="PF00528">
    <property type="entry name" value="BPD_transp_1"/>
    <property type="match status" value="1"/>
</dbReference>
<gene>
    <name evidence="11" type="ORF">A2462_00650</name>
</gene>
<feature type="transmembrane region" description="Helical" evidence="9">
    <location>
        <begin position="254"/>
        <end position="274"/>
    </location>
</feature>
<comment type="similarity">
    <text evidence="2 9">Belongs to the binding-protein-dependent transport system permease family. CysTW subfamily.</text>
</comment>
<evidence type="ECO:0000313" key="12">
    <source>
        <dbReference type="Proteomes" id="UP000177309"/>
    </source>
</evidence>
<feature type="transmembrane region" description="Helical" evidence="9">
    <location>
        <begin position="71"/>
        <end position="99"/>
    </location>
</feature>
<dbReference type="AlphaFoldDB" id="A0A1F4TM09"/>
<evidence type="ECO:0000313" key="11">
    <source>
        <dbReference type="EMBL" id="OGC33771.1"/>
    </source>
</evidence>
<dbReference type="InterPro" id="IPR051408">
    <property type="entry name" value="Phosphate_transprt_permease"/>
</dbReference>
<keyword evidence="6 9" id="KW-0812">Transmembrane</keyword>
<dbReference type="NCBIfam" id="TIGR00974">
    <property type="entry name" value="3a0107s02c"/>
    <property type="match status" value="1"/>
</dbReference>
<dbReference type="InterPro" id="IPR000515">
    <property type="entry name" value="MetI-like"/>
</dbReference>
<keyword evidence="3" id="KW-0813">Transport</keyword>
<accession>A0A1F4TM09</accession>
<feature type="transmembrane region" description="Helical" evidence="9">
    <location>
        <begin position="18"/>
        <end position="43"/>
    </location>
</feature>
<dbReference type="Gene3D" id="1.10.3720.10">
    <property type="entry name" value="MetI-like"/>
    <property type="match status" value="1"/>
</dbReference>
<organism evidence="11 12">
    <name type="scientific">candidate division WOR-1 bacterium RIFOXYC2_FULL_41_25</name>
    <dbReference type="NCBI Taxonomy" id="1802586"/>
    <lineage>
        <taxon>Bacteria</taxon>
        <taxon>Bacillati</taxon>
        <taxon>Saganbacteria</taxon>
    </lineage>
</organism>
<evidence type="ECO:0000256" key="9">
    <source>
        <dbReference type="RuleBase" id="RU363043"/>
    </source>
</evidence>
<evidence type="ECO:0000256" key="8">
    <source>
        <dbReference type="ARBA" id="ARBA00023136"/>
    </source>
</evidence>
<evidence type="ECO:0000256" key="5">
    <source>
        <dbReference type="ARBA" id="ARBA00022592"/>
    </source>
</evidence>
<dbReference type="PROSITE" id="PS50928">
    <property type="entry name" value="ABC_TM1"/>
    <property type="match status" value="1"/>
</dbReference>
<keyword evidence="7 9" id="KW-1133">Transmembrane helix</keyword>
<reference evidence="11 12" key="1">
    <citation type="journal article" date="2016" name="Nat. Commun.">
        <title>Thousands of microbial genomes shed light on interconnected biogeochemical processes in an aquifer system.</title>
        <authorList>
            <person name="Anantharaman K."/>
            <person name="Brown C.T."/>
            <person name="Hug L.A."/>
            <person name="Sharon I."/>
            <person name="Castelle C.J."/>
            <person name="Probst A.J."/>
            <person name="Thomas B.C."/>
            <person name="Singh A."/>
            <person name="Wilkins M.J."/>
            <person name="Karaoz U."/>
            <person name="Brodie E.L."/>
            <person name="Williams K.H."/>
            <person name="Hubbard S.S."/>
            <person name="Banfield J.F."/>
        </authorList>
    </citation>
    <scope>NUCLEOTIDE SEQUENCE [LARGE SCALE GENOMIC DNA]</scope>
</reference>
<dbReference type="PANTHER" id="PTHR42922">
    <property type="entry name" value="PHOSPHATE TRANSPORT SYSTEM PERMEASE PROTEIN PSTA"/>
    <property type="match status" value="1"/>
</dbReference>